<organism evidence="3 4">
    <name type="scientific">Litoreibacter roseus</name>
    <dbReference type="NCBI Taxonomy" id="2601869"/>
    <lineage>
        <taxon>Bacteria</taxon>
        <taxon>Pseudomonadati</taxon>
        <taxon>Pseudomonadota</taxon>
        <taxon>Alphaproteobacteria</taxon>
        <taxon>Rhodobacterales</taxon>
        <taxon>Roseobacteraceae</taxon>
        <taxon>Litoreibacter</taxon>
    </lineage>
</organism>
<keyword evidence="1" id="KW-0175">Coiled coil</keyword>
<name>A0A6N6JM63_9RHOB</name>
<proteinExistence type="predicted"/>
<gene>
    <name evidence="3" type="ORF">KIN_40340</name>
</gene>
<feature type="signal peptide" evidence="2">
    <location>
        <begin position="1"/>
        <end position="34"/>
    </location>
</feature>
<sequence length="378" mass="40269">MQTKNTKKNARLSFRLSLLATTVAAIGIATPSYAFGGCSCGGVANIVRNARINVNNHTTEVGNYIVDNILRGVAQLSAYSKRETEAQTRIAEAQDQNAVLRERQVIRAAAEGGRYDPAVSACIDLSGIQNYGGGQTSQGVGGIDIANLSRNRSYGNGAAGEPVRQGGLALAQEIQLDRDRLRNVAGFADPTSDVRLLTEAITLDTSDQEVAQAYARMINNMVDPLPPKPITTQEAQTPTGLARIAARQIDATRRSASHAVFTYLGDIATPTGGTELATWAQNAAGPAYPYNVGDKVSSLQAVDIFVHSRFANPDWHQSIARMSPESVQRELLLTQALNLHVNWIRFGLERRVAAVEAAQLATYVDGIEGAGGGAPIGN</sequence>
<dbReference type="RefSeq" id="WP_207710158.1">
    <property type="nucleotide sequence ID" value="NZ_BLJE01000007.1"/>
</dbReference>
<evidence type="ECO:0000256" key="1">
    <source>
        <dbReference type="SAM" id="Coils"/>
    </source>
</evidence>
<keyword evidence="2" id="KW-0732">Signal</keyword>
<feature type="chain" id="PRO_5026806980" evidence="2">
    <location>
        <begin position="35"/>
        <end position="378"/>
    </location>
</feature>
<keyword evidence="4" id="KW-1185">Reference proteome</keyword>
<evidence type="ECO:0000313" key="3">
    <source>
        <dbReference type="EMBL" id="GFE66960.1"/>
    </source>
</evidence>
<dbReference type="AlphaFoldDB" id="A0A6N6JM63"/>
<feature type="coiled-coil region" evidence="1">
    <location>
        <begin position="76"/>
        <end position="103"/>
    </location>
</feature>
<protein>
    <submittedName>
        <fullName evidence="3">Uncharacterized protein</fullName>
    </submittedName>
</protein>
<reference evidence="3 4" key="1">
    <citation type="submission" date="2019-12" db="EMBL/GenBank/DDBJ databases">
        <title>Litoreibacter badius sp. nov., a novel bacteriochlorophyll a-containing bacterium in the genus Litoreibacter.</title>
        <authorList>
            <person name="Kanamuro M."/>
            <person name="Takabe Y."/>
            <person name="Mori K."/>
            <person name="Takaichi S."/>
            <person name="Hanada S."/>
        </authorList>
    </citation>
    <scope>NUCLEOTIDE SEQUENCE [LARGE SCALE GENOMIC DNA]</scope>
    <source>
        <strain evidence="3 4">K6</strain>
    </source>
</reference>
<accession>A0A6N6JM63</accession>
<evidence type="ECO:0000313" key="4">
    <source>
        <dbReference type="Proteomes" id="UP000436822"/>
    </source>
</evidence>
<dbReference type="EMBL" id="BLJE01000007">
    <property type="protein sequence ID" value="GFE66960.1"/>
    <property type="molecule type" value="Genomic_DNA"/>
</dbReference>
<evidence type="ECO:0000256" key="2">
    <source>
        <dbReference type="SAM" id="SignalP"/>
    </source>
</evidence>
<comment type="caution">
    <text evidence="3">The sequence shown here is derived from an EMBL/GenBank/DDBJ whole genome shotgun (WGS) entry which is preliminary data.</text>
</comment>
<dbReference type="Proteomes" id="UP000436822">
    <property type="component" value="Unassembled WGS sequence"/>
</dbReference>